<dbReference type="InterPro" id="IPR002828">
    <property type="entry name" value="SurE-like_Pase/nucleotidase"/>
</dbReference>
<evidence type="ECO:0000256" key="1">
    <source>
        <dbReference type="ARBA" id="ARBA00000815"/>
    </source>
</evidence>
<dbReference type="Proteomes" id="UP000294200">
    <property type="component" value="Unassembled WGS sequence"/>
</dbReference>
<name>A0A4R0XK63_9BURK</name>
<dbReference type="GO" id="GO:0008253">
    <property type="term" value="F:5'-nucleotidase activity"/>
    <property type="evidence" value="ECO:0007669"/>
    <property type="project" value="UniProtKB-EC"/>
</dbReference>
<protein>
    <recommendedName>
        <fullName evidence="2">5'-nucleotidase</fullName>
        <ecNumber evidence="2">3.1.3.5</ecNumber>
    </recommendedName>
</protein>
<dbReference type="SUPFAM" id="SSF64167">
    <property type="entry name" value="SurE-like"/>
    <property type="match status" value="1"/>
</dbReference>
<proteinExistence type="predicted"/>
<evidence type="ECO:0000313" key="4">
    <source>
        <dbReference type="EMBL" id="TCG09265.1"/>
    </source>
</evidence>
<accession>A0A4R0XK63</accession>
<gene>
    <name evidence="4" type="ORF">BZM27_06370</name>
</gene>
<dbReference type="InterPro" id="IPR036523">
    <property type="entry name" value="SurE-like_sf"/>
</dbReference>
<reference evidence="4 5" key="1">
    <citation type="submission" date="2017-02" db="EMBL/GenBank/DDBJ databases">
        <title>Paraburkholderia sophoroidis sp. nov. and Paraburkholderia steynii sp. nov. rhizobial symbionts of the fynbos legume Hypocalyptus sophoroides.</title>
        <authorList>
            <person name="Steenkamp E.T."/>
            <person name="Beukes C.W."/>
            <person name="Van Zyl E."/>
            <person name="Avontuur J."/>
            <person name="Chan W.Y."/>
            <person name="Hassen A."/>
            <person name="Palmer M."/>
            <person name="Mthombeni L."/>
            <person name="Phalane F."/>
            <person name="Sereme K."/>
            <person name="Venter S.N."/>
        </authorList>
    </citation>
    <scope>NUCLEOTIDE SEQUENCE [LARGE SCALE GENOMIC DNA]</scope>
    <source>
        <strain evidence="4 5">HC1.1ba</strain>
    </source>
</reference>
<dbReference type="EMBL" id="MWML01000014">
    <property type="protein sequence ID" value="TCG09265.1"/>
    <property type="molecule type" value="Genomic_DNA"/>
</dbReference>
<feature type="domain" description="Survival protein SurE-like phosphatase/nucleotidase" evidence="3">
    <location>
        <begin position="1"/>
        <end position="47"/>
    </location>
</feature>
<dbReference type="Gene3D" id="3.40.1210.10">
    <property type="entry name" value="Survival protein SurE-like phosphatase/nucleotidase"/>
    <property type="match status" value="1"/>
</dbReference>
<dbReference type="Pfam" id="PF01975">
    <property type="entry name" value="SurE"/>
    <property type="match status" value="1"/>
</dbReference>
<evidence type="ECO:0000259" key="3">
    <source>
        <dbReference type="Pfam" id="PF01975"/>
    </source>
</evidence>
<sequence length="66" mass="7276">MAVRHLMRDMPPTLVLSGINRGGNLGVWSCTCGQLAVSMARSRCNLRTCAGVIPGVRHVWRTRARQ</sequence>
<keyword evidence="5" id="KW-1185">Reference proteome</keyword>
<organism evidence="4 5">
    <name type="scientific">Paraburkholderia steynii</name>
    <dbReference type="NCBI Taxonomy" id="1245441"/>
    <lineage>
        <taxon>Bacteria</taxon>
        <taxon>Pseudomonadati</taxon>
        <taxon>Pseudomonadota</taxon>
        <taxon>Betaproteobacteria</taxon>
        <taxon>Burkholderiales</taxon>
        <taxon>Burkholderiaceae</taxon>
        <taxon>Paraburkholderia</taxon>
    </lineage>
</organism>
<dbReference type="EC" id="3.1.3.5" evidence="2"/>
<dbReference type="AlphaFoldDB" id="A0A4R0XK63"/>
<comment type="caution">
    <text evidence="4">The sequence shown here is derived from an EMBL/GenBank/DDBJ whole genome shotgun (WGS) entry which is preliminary data.</text>
</comment>
<evidence type="ECO:0000256" key="2">
    <source>
        <dbReference type="ARBA" id="ARBA00012643"/>
    </source>
</evidence>
<comment type="catalytic activity">
    <reaction evidence="1">
        <text>a ribonucleoside 5'-phosphate + H2O = a ribonucleoside + phosphate</text>
        <dbReference type="Rhea" id="RHEA:12484"/>
        <dbReference type="ChEBI" id="CHEBI:15377"/>
        <dbReference type="ChEBI" id="CHEBI:18254"/>
        <dbReference type="ChEBI" id="CHEBI:43474"/>
        <dbReference type="ChEBI" id="CHEBI:58043"/>
        <dbReference type="EC" id="3.1.3.5"/>
    </reaction>
</comment>
<evidence type="ECO:0000313" key="5">
    <source>
        <dbReference type="Proteomes" id="UP000294200"/>
    </source>
</evidence>